<feature type="compositionally biased region" description="Polar residues" evidence="8">
    <location>
        <begin position="798"/>
        <end position="818"/>
    </location>
</feature>
<feature type="compositionally biased region" description="Polar residues" evidence="8">
    <location>
        <begin position="975"/>
        <end position="1000"/>
    </location>
</feature>
<feature type="compositionally biased region" description="Basic and acidic residues" evidence="8">
    <location>
        <begin position="316"/>
        <end position="327"/>
    </location>
</feature>
<reference evidence="9" key="2">
    <citation type="submission" date="2025-08" db="UniProtKB">
        <authorList>
            <consortium name="Ensembl"/>
        </authorList>
    </citation>
    <scope>IDENTIFICATION</scope>
</reference>
<feature type="compositionally biased region" description="Polar residues" evidence="8">
    <location>
        <begin position="773"/>
        <end position="787"/>
    </location>
</feature>
<keyword evidence="5" id="KW-0677">Repeat</keyword>
<evidence type="ECO:0000313" key="9">
    <source>
        <dbReference type="Ensembl" id="ENSOMYP00000132656.1"/>
    </source>
</evidence>
<keyword evidence="2 7" id="KW-0963">Cytoplasm</keyword>
<dbReference type="PANTHER" id="PTHR11501">
    <property type="entry name" value="MICROTUBULE-ASSOCIATED PROTEIN"/>
    <property type="match status" value="1"/>
</dbReference>
<dbReference type="Ensembl" id="ENSOMYT00000166477.1">
    <property type="protein sequence ID" value="ENSOMYP00000132656.1"/>
    <property type="gene ID" value="ENSOMYG00000029913.2"/>
</dbReference>
<dbReference type="GO" id="GO:0000226">
    <property type="term" value="P:microtubule cytoskeleton organization"/>
    <property type="evidence" value="ECO:0007669"/>
    <property type="project" value="TreeGrafter"/>
</dbReference>
<feature type="compositionally biased region" description="Polar residues" evidence="8">
    <location>
        <begin position="194"/>
        <end position="210"/>
    </location>
</feature>
<feature type="compositionally biased region" description="Basic and acidic residues" evidence="8">
    <location>
        <begin position="1123"/>
        <end position="1133"/>
    </location>
</feature>
<feature type="compositionally biased region" description="Basic and acidic residues" evidence="8">
    <location>
        <begin position="636"/>
        <end position="651"/>
    </location>
</feature>
<feature type="region of interest" description="Disordered" evidence="8">
    <location>
        <begin position="141"/>
        <end position="364"/>
    </location>
</feature>
<dbReference type="InterPro" id="IPR027324">
    <property type="entry name" value="MAP2/MAP4/Tau"/>
</dbReference>
<organism evidence="9 10">
    <name type="scientific">Oncorhynchus mykiss</name>
    <name type="common">Rainbow trout</name>
    <name type="synonym">Salmo gairdneri</name>
    <dbReference type="NCBI Taxonomy" id="8022"/>
    <lineage>
        <taxon>Eukaryota</taxon>
        <taxon>Metazoa</taxon>
        <taxon>Chordata</taxon>
        <taxon>Craniata</taxon>
        <taxon>Vertebrata</taxon>
        <taxon>Euteleostomi</taxon>
        <taxon>Actinopterygii</taxon>
        <taxon>Neopterygii</taxon>
        <taxon>Teleostei</taxon>
        <taxon>Protacanthopterygii</taxon>
        <taxon>Salmoniformes</taxon>
        <taxon>Salmonidae</taxon>
        <taxon>Salmoninae</taxon>
        <taxon>Oncorhynchus</taxon>
    </lineage>
</organism>
<dbReference type="Proteomes" id="UP000694395">
    <property type="component" value="Chromosome 8"/>
</dbReference>
<dbReference type="Pfam" id="PF00418">
    <property type="entry name" value="Tubulin-binding"/>
    <property type="match status" value="3"/>
</dbReference>
<comment type="subcellular location">
    <subcellularLocation>
        <location evidence="1 7">Cytoplasm</location>
        <location evidence="1 7">Cytoskeleton</location>
    </subcellularLocation>
</comment>
<dbReference type="GO" id="GO:0031175">
    <property type="term" value="P:neuron projection development"/>
    <property type="evidence" value="ECO:0007669"/>
    <property type="project" value="TreeGrafter"/>
</dbReference>
<sequence>MDLSLHDALTDGAPKLGPDSLVRRDFMASLEKETFDDKVGETVGKTDYRPLLDGKDGKGSSMMPGGQMGTRMQWQEPMGEKHPCPTGQQSAVNSDYLSGPVSSMMGIPGDQWGNQNKGMKDSNIPDSLMGFSQPGMMNMNMGSGGMGGMAPFQTGMPPMGNSQKASPLFASEPHKQSQSQAPFKPNDSYPSAPGHNTQSQDNSAVWTNPNPLADGESRLQASEGLSLSPSDSVEESPNSDPLSPHGQETGSGDERGTEGVDSGSMQQKRKKKKRRPREELYDFMDREEAPDSSKEEEEGETESGASDCPLSLSSPSKEESWECEIRGRGGGRVRGRKNKSRMKLPEEWGPTPQEPTTPHATPASVSAMVMASGPLSSTLENISSLIADPQTNPFSSFIEDTKPSHTSNSPPLTENPKPSHILNKDPALTDTSTSNLNMFEQPSPAKVNMEWEAEAPVKNTASAPLHYEPMCIDDFKMPPPLATKDVLPPKKEEAAMSFTDKASSDHCSREANASITDQRQLGPKSSPGFSPQVSQTSFLDSVLQTPSASTPFSQPQALSQTTTPQGLPPNTTTSSSFQCTSPPLLSHSSQPDHDTHSPCPAVCSGLNPAAPPFIPTTLPLTEHQEPPLPEPPLLEVKAENKDKQEKADFFPKVDNLNMFDKTEKSDKMENKEKKDQSKKVNADKTNKSEILKDEEKIDKTEKNVKNEKVDKPEKTNKDGKMEKKENGEKTEKMVKVEKNEKAGKGTAKSPTTIRSKQDLTSPDSKAKPAVGSTKPNSVKTRPTSLSTGDAAAPLKRSAPTSSSANKKSPVTKATTPTAGTKRPTVAPSQTPTASKSKTPENGTSDRRPPVPKANGTANKDSSSTTPSTKPAGPRPSANVPSLRRNTVPKTDIKPGDLKKPTTLKTTPAKPRVPHTSATAPSTPATNGEQPRRRITKPPVPKQTAMERKPAVPRAPRTPRPINAPLPDLKNVRSKIGSTDNMKYQSTGGKVSSAGGSQSKDGQGKVMIVHKKLDFSHITSRCGSKDNIKHVPGGGNVQIQHKKVDLSKVTSKCGSKDNIKHKPGGGDVKIEAKANGNGKPKVGSMDNIGLEAEDVQNKAGGMQEKAEGKTSPPGGAPATGARSMAKENGHKEATPHPNPFGGDGLRDPIGMGMDKRIPETSRCLLPQQTPCGLSQISLFLSCTQSINFEITSVACLT</sequence>
<feature type="region of interest" description="Disordered" evidence="8">
    <location>
        <begin position="1097"/>
        <end position="1145"/>
    </location>
</feature>
<dbReference type="AlphaFoldDB" id="A0A8K9XGG7"/>
<keyword evidence="6 7" id="KW-0206">Cytoskeleton</keyword>
<feature type="region of interest" description="Disordered" evidence="8">
    <location>
        <begin position="389"/>
        <end position="440"/>
    </location>
</feature>
<protein>
    <recommendedName>
        <fullName evidence="7">Microtubule-associated protein</fullName>
    </recommendedName>
</protein>
<feature type="compositionally biased region" description="Basic and acidic residues" evidence="8">
    <location>
        <begin position="660"/>
        <end position="743"/>
    </location>
</feature>
<dbReference type="GeneTree" id="ENSGT00940000159742"/>
<evidence type="ECO:0000256" key="3">
    <source>
        <dbReference type="ARBA" id="ARBA00022553"/>
    </source>
</evidence>
<reference evidence="9" key="1">
    <citation type="submission" date="2020-07" db="EMBL/GenBank/DDBJ databases">
        <title>A long reads based de novo assembly of the rainbow trout Arlee double haploid line genome.</title>
        <authorList>
            <person name="Gao G."/>
            <person name="Palti Y."/>
        </authorList>
    </citation>
    <scope>NUCLEOTIDE SEQUENCE [LARGE SCALE GENOMIC DNA]</scope>
</reference>
<feature type="region of interest" description="Disordered" evidence="8">
    <location>
        <begin position="1052"/>
        <end position="1085"/>
    </location>
</feature>
<name>A0A8K9XGG7_ONCMY</name>
<feature type="compositionally biased region" description="Low complexity" evidence="8">
    <location>
        <begin position="302"/>
        <end position="315"/>
    </location>
</feature>
<evidence type="ECO:0000256" key="2">
    <source>
        <dbReference type="ARBA" id="ARBA00022490"/>
    </source>
</evidence>
<evidence type="ECO:0000256" key="8">
    <source>
        <dbReference type="SAM" id="MobiDB-lite"/>
    </source>
</evidence>
<dbReference type="PROSITE" id="PS51491">
    <property type="entry name" value="TAU_MAP_2"/>
    <property type="match status" value="3"/>
</dbReference>
<dbReference type="GO" id="GO:0043005">
    <property type="term" value="C:neuron projection"/>
    <property type="evidence" value="ECO:0007669"/>
    <property type="project" value="TreeGrafter"/>
</dbReference>
<feature type="compositionally biased region" description="Basic and acidic residues" evidence="8">
    <location>
        <begin position="890"/>
        <end position="899"/>
    </location>
</feature>
<accession>A0A8K9XGG7</accession>
<evidence type="ECO:0000256" key="4">
    <source>
        <dbReference type="ARBA" id="ARBA00022701"/>
    </source>
</evidence>
<evidence type="ECO:0000256" key="6">
    <source>
        <dbReference type="ARBA" id="ARBA00023212"/>
    </source>
</evidence>
<dbReference type="PANTHER" id="PTHR11501:SF16">
    <property type="entry name" value="MICROTUBULE-ASSOCIATED PROTEIN 4"/>
    <property type="match status" value="1"/>
</dbReference>
<feature type="compositionally biased region" description="Polar residues" evidence="8">
    <location>
        <begin position="219"/>
        <end position="250"/>
    </location>
</feature>
<feature type="compositionally biased region" description="Polar residues" evidence="8">
    <location>
        <begin position="826"/>
        <end position="842"/>
    </location>
</feature>
<evidence type="ECO:0000313" key="10">
    <source>
        <dbReference type="Proteomes" id="UP000694395"/>
    </source>
</evidence>
<evidence type="ECO:0000256" key="7">
    <source>
        <dbReference type="RuleBase" id="RU000686"/>
    </source>
</evidence>
<keyword evidence="4 7" id="KW-0493">Microtubule</keyword>
<dbReference type="InterPro" id="IPR001084">
    <property type="entry name" value="MAP_tubulin-bd_rpt"/>
</dbReference>
<feature type="region of interest" description="Disordered" evidence="8">
    <location>
        <begin position="476"/>
        <end position="1001"/>
    </location>
</feature>
<dbReference type="GO" id="GO:0005874">
    <property type="term" value="C:microtubule"/>
    <property type="evidence" value="ECO:0007669"/>
    <property type="project" value="UniProtKB-KW"/>
</dbReference>
<feature type="compositionally biased region" description="Polar residues" evidence="8">
    <location>
        <begin position="748"/>
        <end position="763"/>
    </location>
</feature>
<reference evidence="9" key="3">
    <citation type="submission" date="2025-09" db="UniProtKB">
        <authorList>
            <consortium name="Ensembl"/>
        </authorList>
    </citation>
    <scope>IDENTIFICATION</scope>
</reference>
<feature type="compositionally biased region" description="Polar residues" evidence="8">
    <location>
        <begin position="527"/>
        <end position="589"/>
    </location>
</feature>
<keyword evidence="3" id="KW-0597">Phosphoprotein</keyword>
<feature type="compositionally biased region" description="Polar residues" evidence="8">
    <location>
        <begin position="429"/>
        <end position="440"/>
    </location>
</feature>
<dbReference type="PROSITE" id="PS00229">
    <property type="entry name" value="TAU_MAP_1"/>
    <property type="match status" value="1"/>
</dbReference>
<feature type="compositionally biased region" description="Low complexity" evidence="8">
    <location>
        <begin position="900"/>
        <end position="925"/>
    </location>
</feature>
<proteinExistence type="predicted"/>
<keyword evidence="10" id="KW-1185">Reference proteome</keyword>
<feature type="compositionally biased region" description="Basic and acidic residues" evidence="8">
    <location>
        <begin position="276"/>
        <end position="293"/>
    </location>
</feature>
<dbReference type="GO" id="GO:0008017">
    <property type="term" value="F:microtubule binding"/>
    <property type="evidence" value="ECO:0007669"/>
    <property type="project" value="InterPro"/>
</dbReference>
<evidence type="ECO:0000256" key="1">
    <source>
        <dbReference type="ARBA" id="ARBA00004245"/>
    </source>
</evidence>
<feature type="compositionally biased region" description="Basic residues" evidence="8">
    <location>
        <begin position="329"/>
        <end position="342"/>
    </location>
</feature>
<evidence type="ECO:0000256" key="5">
    <source>
        <dbReference type="ARBA" id="ARBA00022737"/>
    </source>
</evidence>